<accession>B9KY16</accession>
<keyword evidence="3 8" id="KW-0479">Metal-binding</keyword>
<dbReference type="GO" id="GO:0046872">
    <property type="term" value="F:metal ion binding"/>
    <property type="evidence" value="ECO:0007669"/>
    <property type="project" value="UniProtKB-KW"/>
</dbReference>
<organism evidence="10 11">
    <name type="scientific">Thermomicrobium roseum (strain ATCC 27502 / DSM 5159 / P-2)</name>
    <dbReference type="NCBI Taxonomy" id="309801"/>
    <lineage>
        <taxon>Bacteria</taxon>
        <taxon>Pseudomonadati</taxon>
        <taxon>Thermomicrobiota</taxon>
        <taxon>Thermomicrobia</taxon>
        <taxon>Thermomicrobiales</taxon>
        <taxon>Thermomicrobiaceae</taxon>
        <taxon>Thermomicrobium</taxon>
    </lineage>
</organism>
<keyword evidence="5 8" id="KW-0460">Magnesium</keyword>
<evidence type="ECO:0000313" key="11">
    <source>
        <dbReference type="Proteomes" id="UP000000447"/>
    </source>
</evidence>
<dbReference type="GO" id="GO:0005525">
    <property type="term" value="F:GTP binding"/>
    <property type="evidence" value="ECO:0007669"/>
    <property type="project" value="UniProtKB-UniRule"/>
</dbReference>
<dbReference type="Gene3D" id="3.90.550.10">
    <property type="entry name" value="Spore Coat Polysaccharide Biosynthesis Protein SpsA, Chain A"/>
    <property type="match status" value="1"/>
</dbReference>
<dbReference type="InterPro" id="IPR025877">
    <property type="entry name" value="MobA-like_NTP_Trfase"/>
</dbReference>
<dbReference type="EC" id="2.7.7.77" evidence="8"/>
<feature type="binding site" evidence="8">
    <location>
        <position position="65"/>
    </location>
    <ligand>
        <name>GTP</name>
        <dbReference type="ChEBI" id="CHEBI:37565"/>
    </ligand>
</feature>
<feature type="binding site" evidence="8">
    <location>
        <position position="20"/>
    </location>
    <ligand>
        <name>GTP</name>
        <dbReference type="ChEBI" id="CHEBI:37565"/>
    </ligand>
</feature>
<dbReference type="Proteomes" id="UP000000447">
    <property type="component" value="Chromosome"/>
</dbReference>
<feature type="binding site" evidence="8">
    <location>
        <begin position="8"/>
        <end position="10"/>
    </location>
    <ligand>
        <name>GTP</name>
        <dbReference type="ChEBI" id="CHEBI:37565"/>
    </ligand>
</feature>
<dbReference type="HOGENOM" id="CLU_055597_2_1_0"/>
<dbReference type="InterPro" id="IPR013482">
    <property type="entry name" value="Molybde_CF_guanTrfase"/>
</dbReference>
<evidence type="ECO:0000256" key="4">
    <source>
        <dbReference type="ARBA" id="ARBA00022741"/>
    </source>
</evidence>
<evidence type="ECO:0000256" key="5">
    <source>
        <dbReference type="ARBA" id="ARBA00022842"/>
    </source>
</evidence>
<evidence type="ECO:0000256" key="2">
    <source>
        <dbReference type="ARBA" id="ARBA00022679"/>
    </source>
</evidence>
<evidence type="ECO:0000256" key="3">
    <source>
        <dbReference type="ARBA" id="ARBA00022723"/>
    </source>
</evidence>
<comment type="subcellular location">
    <subcellularLocation>
        <location evidence="8">Cytoplasm</location>
    </subcellularLocation>
</comment>
<dbReference type="SUPFAM" id="SSF53448">
    <property type="entry name" value="Nucleotide-diphospho-sugar transferases"/>
    <property type="match status" value="1"/>
</dbReference>
<feature type="domain" description="MobA-like NTP transferase" evidence="9">
    <location>
        <begin position="6"/>
        <end position="155"/>
    </location>
</feature>
<gene>
    <name evidence="8" type="primary">mobA</name>
    <name evidence="10" type="ordered locus">trd_0359</name>
</gene>
<dbReference type="EMBL" id="CP001275">
    <property type="protein sequence ID" value="ACM05246.1"/>
    <property type="molecule type" value="Genomic_DNA"/>
</dbReference>
<dbReference type="KEGG" id="tro:trd_0359"/>
<comment type="catalytic activity">
    <reaction evidence="8">
        <text>Mo-molybdopterin + GTP + H(+) = Mo-molybdopterin guanine dinucleotide + diphosphate</text>
        <dbReference type="Rhea" id="RHEA:34243"/>
        <dbReference type="ChEBI" id="CHEBI:15378"/>
        <dbReference type="ChEBI" id="CHEBI:33019"/>
        <dbReference type="ChEBI" id="CHEBI:37565"/>
        <dbReference type="ChEBI" id="CHEBI:71302"/>
        <dbReference type="ChEBI" id="CHEBI:71310"/>
        <dbReference type="EC" id="2.7.7.77"/>
    </reaction>
</comment>
<comment type="similarity">
    <text evidence="8">Belongs to the MobA family.</text>
</comment>
<dbReference type="GO" id="GO:0061603">
    <property type="term" value="F:molybdenum cofactor guanylyltransferase activity"/>
    <property type="evidence" value="ECO:0007669"/>
    <property type="project" value="UniProtKB-EC"/>
</dbReference>
<keyword evidence="1 8" id="KW-0963">Cytoplasm</keyword>
<keyword evidence="11" id="KW-1185">Reference proteome</keyword>
<evidence type="ECO:0000313" key="10">
    <source>
        <dbReference type="EMBL" id="ACM05246.1"/>
    </source>
</evidence>
<evidence type="ECO:0000256" key="6">
    <source>
        <dbReference type="ARBA" id="ARBA00023134"/>
    </source>
</evidence>
<keyword evidence="4 8" id="KW-0547">Nucleotide-binding</keyword>
<dbReference type="HAMAP" id="MF_00316">
    <property type="entry name" value="MobA"/>
    <property type="match status" value="1"/>
</dbReference>
<dbReference type="PANTHER" id="PTHR19136:SF81">
    <property type="entry name" value="MOLYBDENUM COFACTOR GUANYLYLTRANSFERASE"/>
    <property type="match status" value="1"/>
</dbReference>
<comment type="function">
    <text evidence="8">Transfers a GMP moiety from GTP to Mo-molybdopterin (Mo-MPT) cofactor (Moco or molybdenum cofactor) to form Mo-molybdopterin guanine dinucleotide (Mo-MGD) cofactor.</text>
</comment>
<evidence type="ECO:0000256" key="7">
    <source>
        <dbReference type="ARBA" id="ARBA00023150"/>
    </source>
</evidence>
<evidence type="ECO:0000259" key="9">
    <source>
        <dbReference type="Pfam" id="PF12804"/>
    </source>
</evidence>
<comment type="caution">
    <text evidence="8">Lacks conserved residue(s) required for the propagation of feature annotation.</text>
</comment>
<keyword evidence="7 8" id="KW-0501">Molybdenum cofactor biosynthesis</keyword>
<feature type="binding site" evidence="8">
    <location>
        <position position="94"/>
    </location>
    <ligand>
        <name>Mg(2+)</name>
        <dbReference type="ChEBI" id="CHEBI:18420"/>
    </ligand>
</feature>
<comment type="cofactor">
    <cofactor evidence="8">
        <name>Mg(2+)</name>
        <dbReference type="ChEBI" id="CHEBI:18420"/>
    </cofactor>
</comment>
<dbReference type="RefSeq" id="WP_012641766.1">
    <property type="nucleotide sequence ID" value="NC_011959.1"/>
</dbReference>
<dbReference type="GO" id="GO:0005737">
    <property type="term" value="C:cytoplasm"/>
    <property type="evidence" value="ECO:0007669"/>
    <property type="project" value="UniProtKB-SubCell"/>
</dbReference>
<proteinExistence type="inferred from homology"/>
<dbReference type="OrthoDB" id="9788394at2"/>
<sequence length="216" mass="23473">MEASIAVLAGGQSRRMGQDKALLDFCGEPLLARVLRRVRHLTDDLFVVASDRPAYAQFGVPIVPDRLPGSGPLGGIYSALLAARHEYCLVLSCDLPFVSPDLLAALLAVPRDYDVLVPTRAERTGQGGMLTYETLHAVYSKRCLRAIERQLAAGNLKIVSFFAEVRVVPVPESHLRTIDPELLSFANTNTPEAYRAALERAKGTEQCLESPVEGSA</sequence>
<dbReference type="AlphaFoldDB" id="B9KY16"/>
<name>B9KY16_THERP</name>
<dbReference type="CDD" id="cd02503">
    <property type="entry name" value="MobA"/>
    <property type="match status" value="1"/>
</dbReference>
<keyword evidence="6 8" id="KW-0342">GTP-binding</keyword>
<dbReference type="GO" id="GO:0006777">
    <property type="term" value="P:Mo-molybdopterin cofactor biosynthetic process"/>
    <property type="evidence" value="ECO:0007669"/>
    <property type="project" value="UniProtKB-KW"/>
</dbReference>
<reference evidence="10 11" key="1">
    <citation type="journal article" date="2009" name="PLoS ONE">
        <title>Complete genome sequence of the aerobic CO-oxidizing thermophile Thermomicrobium roseum.</title>
        <authorList>
            <person name="Wu D."/>
            <person name="Raymond J."/>
            <person name="Wu M."/>
            <person name="Chatterji S."/>
            <person name="Ren Q."/>
            <person name="Graham J.E."/>
            <person name="Bryant D.A."/>
            <person name="Robb F."/>
            <person name="Colman A."/>
            <person name="Tallon L.J."/>
            <person name="Badger J.H."/>
            <person name="Madupu R."/>
            <person name="Ward N.L."/>
            <person name="Eisen J.A."/>
        </authorList>
    </citation>
    <scope>NUCLEOTIDE SEQUENCE [LARGE SCALE GENOMIC DNA]</scope>
    <source>
        <strain evidence="11">ATCC 27502 / DSM 5159 / P-2</strain>
    </source>
</reference>
<dbReference type="Pfam" id="PF12804">
    <property type="entry name" value="NTP_transf_3"/>
    <property type="match status" value="1"/>
</dbReference>
<dbReference type="STRING" id="309801.trd_0359"/>
<dbReference type="PANTHER" id="PTHR19136">
    <property type="entry name" value="MOLYBDENUM COFACTOR GUANYLYLTRANSFERASE"/>
    <property type="match status" value="1"/>
</dbReference>
<keyword evidence="2 8" id="KW-0808">Transferase</keyword>
<evidence type="ECO:0000256" key="1">
    <source>
        <dbReference type="ARBA" id="ARBA00022490"/>
    </source>
</evidence>
<feature type="binding site" evidence="8">
    <location>
        <position position="94"/>
    </location>
    <ligand>
        <name>GTP</name>
        <dbReference type="ChEBI" id="CHEBI:37565"/>
    </ligand>
</feature>
<protein>
    <recommendedName>
        <fullName evidence="8">Probable molybdenum cofactor guanylyltransferase</fullName>
        <shortName evidence="8">MoCo guanylyltransferase</shortName>
        <ecNumber evidence="8">2.7.7.77</ecNumber>
    </recommendedName>
    <alternativeName>
        <fullName evidence="8">GTP:molybdopterin guanylyltransferase</fullName>
    </alternativeName>
    <alternativeName>
        <fullName evidence="8">Mo-MPT guanylyltransferase</fullName>
    </alternativeName>
    <alternativeName>
        <fullName evidence="8">Molybdopterin guanylyltransferase</fullName>
    </alternativeName>
    <alternativeName>
        <fullName evidence="8">Molybdopterin-guanine dinucleotide synthase</fullName>
        <shortName evidence="8">MGD synthase</shortName>
    </alternativeName>
</protein>
<evidence type="ECO:0000256" key="8">
    <source>
        <dbReference type="HAMAP-Rule" id="MF_00316"/>
    </source>
</evidence>
<comment type="domain">
    <text evidence="8">The N-terminal domain determines nucleotide recognition and specific binding, while the C-terminal domain determines the specific binding to the target protein.</text>
</comment>
<dbReference type="InterPro" id="IPR029044">
    <property type="entry name" value="Nucleotide-diphossugar_trans"/>
</dbReference>
<dbReference type="eggNOG" id="COG0746">
    <property type="taxonomic scope" value="Bacteria"/>
</dbReference>